<comment type="caution">
    <text evidence="1">The sequence shown here is derived from an EMBL/GenBank/DDBJ whole genome shotgun (WGS) entry which is preliminary data.</text>
</comment>
<dbReference type="AlphaFoldDB" id="A0A0M2F5J7"/>
<gene>
    <name evidence="1" type="ORF">KU74_07435</name>
</gene>
<dbReference type="Proteomes" id="UP000029435">
    <property type="component" value="Unassembled WGS sequence"/>
</dbReference>
<protein>
    <submittedName>
        <fullName evidence="1">Uncharacterized protein</fullName>
    </submittedName>
</protein>
<evidence type="ECO:0000313" key="2">
    <source>
        <dbReference type="Proteomes" id="UP000029435"/>
    </source>
</evidence>
<accession>A0A0M2F5J7</accession>
<sequence length="107" mass="12283">MIHLALFSKVGRLSKAQTRRFNAEFVSVLERALGQHDCAVVLRSHLFRKPQIALAKGVLSKYARKYRVVGVELSRFERMGIMLQMLMQEWRLVSVPNKGVMIIVSKI</sequence>
<organism evidence="1 2">
    <name type="scientific">Pectobacterium brasiliense</name>
    <dbReference type="NCBI Taxonomy" id="180957"/>
    <lineage>
        <taxon>Bacteria</taxon>
        <taxon>Pseudomonadati</taxon>
        <taxon>Pseudomonadota</taxon>
        <taxon>Gammaproteobacteria</taxon>
        <taxon>Enterobacterales</taxon>
        <taxon>Pectobacteriaceae</taxon>
        <taxon>Pectobacterium</taxon>
    </lineage>
</organism>
<name>A0A0M2F5J7_9GAMM</name>
<proteinExistence type="predicted"/>
<dbReference type="EMBL" id="JQOD01000001">
    <property type="protein sequence ID" value="KGA36288.1"/>
    <property type="molecule type" value="Genomic_DNA"/>
</dbReference>
<evidence type="ECO:0000313" key="1">
    <source>
        <dbReference type="EMBL" id="KGA36288.1"/>
    </source>
</evidence>
<reference evidence="1 2" key="1">
    <citation type="submission" date="2014-08" db="EMBL/GenBank/DDBJ databases">
        <title>Genome sequences of NCPPB Pectobacterium isolates.</title>
        <authorList>
            <person name="Glover R.H."/>
            <person name="Sapp M."/>
            <person name="Elphinstone J."/>
        </authorList>
    </citation>
    <scope>NUCLEOTIDE SEQUENCE [LARGE SCALE GENOMIC DNA]</scope>
    <source>
        <strain evidence="1 2">LMG 21372</strain>
    </source>
</reference>